<dbReference type="Proteomes" id="UP000288168">
    <property type="component" value="Unassembled WGS sequence"/>
</dbReference>
<organism evidence="2 3">
    <name type="scientific">Fusarium duplospermum</name>
    <dbReference type="NCBI Taxonomy" id="1325734"/>
    <lineage>
        <taxon>Eukaryota</taxon>
        <taxon>Fungi</taxon>
        <taxon>Dikarya</taxon>
        <taxon>Ascomycota</taxon>
        <taxon>Pezizomycotina</taxon>
        <taxon>Sordariomycetes</taxon>
        <taxon>Hypocreomycetidae</taxon>
        <taxon>Hypocreales</taxon>
        <taxon>Nectriaceae</taxon>
        <taxon>Fusarium</taxon>
        <taxon>Fusarium solani species complex</taxon>
    </lineage>
</organism>
<evidence type="ECO:0000313" key="3">
    <source>
        <dbReference type="Proteomes" id="UP000288168"/>
    </source>
</evidence>
<keyword evidence="1" id="KW-0175">Coiled coil</keyword>
<comment type="caution">
    <text evidence="2">The sequence shown here is derived from an EMBL/GenBank/DDBJ whole genome shotgun (WGS) entry which is preliminary data.</text>
</comment>
<dbReference type="EMBL" id="NKCI01000065">
    <property type="protein sequence ID" value="RSL59547.1"/>
    <property type="molecule type" value="Genomic_DNA"/>
</dbReference>
<proteinExistence type="predicted"/>
<dbReference type="AlphaFoldDB" id="A0A428Q2L6"/>
<keyword evidence="3" id="KW-1185">Reference proteome</keyword>
<evidence type="ECO:0000313" key="2">
    <source>
        <dbReference type="EMBL" id="RSL59547.1"/>
    </source>
</evidence>
<name>A0A428Q2L6_9HYPO</name>
<reference evidence="2 3" key="1">
    <citation type="submission" date="2017-06" db="EMBL/GenBank/DDBJ databases">
        <title>Comparative genomic analysis of Ambrosia Fusariam Clade fungi.</title>
        <authorList>
            <person name="Stajich J.E."/>
            <person name="Carrillo J."/>
            <person name="Kijimoto T."/>
            <person name="Eskalen A."/>
            <person name="O'Donnell K."/>
            <person name="Kasson M."/>
        </authorList>
    </citation>
    <scope>NUCLEOTIDE SEQUENCE [LARGE SCALE GENOMIC DNA]</scope>
    <source>
        <strain evidence="2 3">NRRL62584</strain>
    </source>
</reference>
<evidence type="ECO:0000256" key="1">
    <source>
        <dbReference type="SAM" id="Coils"/>
    </source>
</evidence>
<gene>
    <name evidence="2" type="ORF">CEP54_007243</name>
</gene>
<accession>A0A428Q2L6</accession>
<sequence length="336" mass="36900">MDSIRWSDLRALVNLARGTVTINEVRGELRRLASLHERADRVNKLIRADVVATKTWVDDKIYRAIAGSPPMARPTPIRPTGRLGTADSMEKQAGSRTSMARKHYVPATSLSAAKRQKTVDRIAKLNKLRPGSSFQTTPEDKQIMDSFINWLGKKDAGALEDASGARGQQVIEQALKQSGEAHLKAIEEDQTRKAAALSQLLSLQQSHSGAIGDDLVTVIRKLEARVKASQEDLDNAEKDTVAHIQFLEKLSESIETAKSNAARLKQGSENLSKDVEAIKKKANISSTANMFFKFGLDHTIEALEADFGDVKDWIEQKITAEGQHVDGLASNSSQHV</sequence>
<dbReference type="STRING" id="1325734.A0A428Q2L6"/>
<protein>
    <submittedName>
        <fullName evidence="2">Uncharacterized protein</fullName>
    </submittedName>
</protein>
<dbReference type="OrthoDB" id="10355396at2759"/>
<feature type="coiled-coil region" evidence="1">
    <location>
        <begin position="219"/>
        <end position="281"/>
    </location>
</feature>